<dbReference type="InParanoid" id="A0A165MX19"/>
<reference evidence="7 8" key="1">
    <citation type="journal article" date="2016" name="Mol. Biol. Evol.">
        <title>Comparative Genomics of Early-Diverging Mushroom-Forming Fungi Provides Insights into the Origins of Lignocellulose Decay Capabilities.</title>
        <authorList>
            <person name="Nagy L.G."/>
            <person name="Riley R."/>
            <person name="Tritt A."/>
            <person name="Adam C."/>
            <person name="Daum C."/>
            <person name="Floudas D."/>
            <person name="Sun H."/>
            <person name="Yadav J.S."/>
            <person name="Pangilinan J."/>
            <person name="Larsson K.H."/>
            <person name="Matsuura K."/>
            <person name="Barry K."/>
            <person name="Labutti K."/>
            <person name="Kuo R."/>
            <person name="Ohm R.A."/>
            <person name="Bhattacharya S.S."/>
            <person name="Shirouzu T."/>
            <person name="Yoshinaga Y."/>
            <person name="Martin F.M."/>
            <person name="Grigoriev I.V."/>
            <person name="Hibbett D.S."/>
        </authorList>
    </citation>
    <scope>NUCLEOTIDE SEQUENCE [LARGE SCALE GENOMIC DNA]</scope>
    <source>
        <strain evidence="7 8">HHB12029</strain>
    </source>
</reference>
<name>A0A165MX19_EXIGL</name>
<evidence type="ECO:0000256" key="2">
    <source>
        <dbReference type="ARBA" id="ARBA00022741"/>
    </source>
</evidence>
<feature type="binding site" evidence="4">
    <location>
        <position position="56"/>
    </location>
    <ligand>
        <name>ATP</name>
        <dbReference type="ChEBI" id="CHEBI:30616"/>
    </ligand>
</feature>
<protein>
    <submittedName>
        <fullName evidence="7">Kinase-like protein</fullName>
    </submittedName>
</protein>
<dbReference type="OrthoDB" id="346907at2759"/>
<keyword evidence="1 5" id="KW-0723">Serine/threonine-protein kinase</keyword>
<dbReference type="GO" id="GO:0005524">
    <property type="term" value="F:ATP binding"/>
    <property type="evidence" value="ECO:0007669"/>
    <property type="project" value="UniProtKB-UniRule"/>
</dbReference>
<dbReference type="PANTHER" id="PTHR44329">
    <property type="entry name" value="SERINE/THREONINE-PROTEIN KINASE TNNI3K-RELATED"/>
    <property type="match status" value="1"/>
</dbReference>
<comment type="similarity">
    <text evidence="5">Belongs to the protein kinase superfamily.</text>
</comment>
<dbReference type="InterPro" id="IPR001245">
    <property type="entry name" value="Ser-Thr/Tyr_kinase_cat_dom"/>
</dbReference>
<keyword evidence="7" id="KW-0418">Kinase</keyword>
<evidence type="ECO:0000256" key="4">
    <source>
        <dbReference type="PROSITE-ProRule" id="PRU10141"/>
    </source>
</evidence>
<dbReference type="Pfam" id="PF07714">
    <property type="entry name" value="PK_Tyr_Ser-Thr"/>
    <property type="match status" value="1"/>
</dbReference>
<dbReference type="InterPro" id="IPR051681">
    <property type="entry name" value="Ser/Thr_Kinases-Pseudokinases"/>
</dbReference>
<organism evidence="7 8">
    <name type="scientific">Exidia glandulosa HHB12029</name>
    <dbReference type="NCBI Taxonomy" id="1314781"/>
    <lineage>
        <taxon>Eukaryota</taxon>
        <taxon>Fungi</taxon>
        <taxon>Dikarya</taxon>
        <taxon>Basidiomycota</taxon>
        <taxon>Agaricomycotina</taxon>
        <taxon>Agaricomycetes</taxon>
        <taxon>Auriculariales</taxon>
        <taxon>Exidiaceae</taxon>
        <taxon>Exidia</taxon>
    </lineage>
</organism>
<dbReference type="SMART" id="SM00220">
    <property type="entry name" value="S_TKc"/>
    <property type="match status" value="1"/>
</dbReference>
<dbReference type="InterPro" id="IPR011009">
    <property type="entry name" value="Kinase-like_dom_sf"/>
</dbReference>
<gene>
    <name evidence="7" type="ORF">EXIGLDRAFT_198209</name>
</gene>
<accession>A0A165MX19</accession>
<dbReference type="InterPro" id="IPR017441">
    <property type="entry name" value="Protein_kinase_ATP_BS"/>
</dbReference>
<evidence type="ECO:0000256" key="3">
    <source>
        <dbReference type="ARBA" id="ARBA00022840"/>
    </source>
</evidence>
<dbReference type="EMBL" id="KV425905">
    <property type="protein sequence ID" value="KZV99883.1"/>
    <property type="molecule type" value="Genomic_DNA"/>
</dbReference>
<dbReference type="PROSITE" id="PS50011">
    <property type="entry name" value="PROTEIN_KINASE_DOM"/>
    <property type="match status" value="1"/>
</dbReference>
<keyword evidence="8" id="KW-1185">Reference proteome</keyword>
<dbReference type="GO" id="GO:0004674">
    <property type="term" value="F:protein serine/threonine kinase activity"/>
    <property type="evidence" value="ECO:0007669"/>
    <property type="project" value="UniProtKB-KW"/>
</dbReference>
<evidence type="ECO:0000313" key="7">
    <source>
        <dbReference type="EMBL" id="KZV99883.1"/>
    </source>
</evidence>
<proteinExistence type="inferred from homology"/>
<dbReference type="InterPro" id="IPR000719">
    <property type="entry name" value="Prot_kinase_dom"/>
</dbReference>
<sequence length="330" mass="37065">MSNDIDGIGLATVDLMANITHEVHDLSLRPVGYGGYSDIYKAVWRSPYGDMQVAVKVIRTLPMPPGLDNMPRVLRREISVWKKLLHRNIHIMCGFYEGYGSAPALVSPWYENGDINSYVRRHAADPNVDMLKFRLFADIMNGLKFLHDHCIIHGDIKGGNVLISDDNVARLCDFGLSRLLLEHSQSITHTGVKGTSRWMAAELLLVDGAQHSYATDIWASGCLLIEVWSDVLPYHTKANNHQVILALSREELPSRPDNMPDVTWTIVVACCNFVAKDRTSPSHLAAFISHHLIIHRVYGMVSEATSNLNHIFNPWRSHSGAQSTYVDRIF</sequence>
<evidence type="ECO:0000256" key="1">
    <source>
        <dbReference type="ARBA" id="ARBA00022527"/>
    </source>
</evidence>
<keyword evidence="3 4" id="KW-0067">ATP-binding</keyword>
<dbReference type="PROSITE" id="PS00108">
    <property type="entry name" value="PROTEIN_KINASE_ST"/>
    <property type="match status" value="1"/>
</dbReference>
<evidence type="ECO:0000259" key="6">
    <source>
        <dbReference type="PROSITE" id="PS50011"/>
    </source>
</evidence>
<dbReference type="InterPro" id="IPR008271">
    <property type="entry name" value="Ser/Thr_kinase_AS"/>
</dbReference>
<dbReference type="PANTHER" id="PTHR44329:SF214">
    <property type="entry name" value="PROTEIN KINASE DOMAIN-CONTAINING PROTEIN"/>
    <property type="match status" value="1"/>
</dbReference>
<feature type="domain" description="Protein kinase" evidence="6">
    <location>
        <begin position="25"/>
        <end position="293"/>
    </location>
</feature>
<keyword evidence="7" id="KW-0808">Transferase</keyword>
<dbReference type="Gene3D" id="1.10.510.10">
    <property type="entry name" value="Transferase(Phosphotransferase) domain 1"/>
    <property type="match status" value="1"/>
</dbReference>
<dbReference type="CDD" id="cd00180">
    <property type="entry name" value="PKc"/>
    <property type="match status" value="1"/>
</dbReference>
<dbReference type="Proteomes" id="UP000077266">
    <property type="component" value="Unassembled WGS sequence"/>
</dbReference>
<evidence type="ECO:0000256" key="5">
    <source>
        <dbReference type="RuleBase" id="RU000304"/>
    </source>
</evidence>
<dbReference type="SUPFAM" id="SSF56112">
    <property type="entry name" value="Protein kinase-like (PK-like)"/>
    <property type="match status" value="1"/>
</dbReference>
<dbReference type="PROSITE" id="PS00107">
    <property type="entry name" value="PROTEIN_KINASE_ATP"/>
    <property type="match status" value="1"/>
</dbReference>
<keyword evidence="2 4" id="KW-0547">Nucleotide-binding</keyword>
<evidence type="ECO:0000313" key="8">
    <source>
        <dbReference type="Proteomes" id="UP000077266"/>
    </source>
</evidence>
<dbReference type="AlphaFoldDB" id="A0A165MX19"/>
<dbReference type="STRING" id="1314781.A0A165MX19"/>